<protein>
    <submittedName>
        <fullName evidence="1">NADH:quinone oxidoreductase I, chain G-like protein</fullName>
    </submittedName>
</protein>
<dbReference type="AlphaFoldDB" id="A0A2G1DFK1"/>
<evidence type="ECO:0000313" key="1">
    <source>
        <dbReference type="EMBL" id="AXX93579.1"/>
    </source>
</evidence>
<sequence length="265" mass="30124">MSNLEVLKNSDFILCFGQFLSNTKQDLVETINNAKKENNAEVVYMHAVDSLLLKDFYTQFIKYEAGSEEGISALLLDTLVNSSSETIQSYIEDLDIGYISAESSAGEEEFEEIIEKSKNKKSKILFVGSDIFSHERVENIKKILSAIDKYSEFEVISENDFIVNDENIDEVEEILPFNGTVIYSYLDNQKDENIVYASVSFSRIAKANDGDKIKLKYKNKEVIKQLKIEETLQSTIAICATKNIGDDFLSCGYIYKPVKIERLED</sequence>
<evidence type="ECO:0000313" key="2">
    <source>
        <dbReference type="EMBL" id="PHO17267.1"/>
    </source>
</evidence>
<gene>
    <name evidence="1" type="ORF">AMOL_2640</name>
    <name evidence="2" type="ORF">CPU12_11195</name>
</gene>
<reference evidence="1 4" key="2">
    <citation type="submission" date="2018-08" db="EMBL/GenBank/DDBJ databases">
        <title>Complete genome of the Arcobacter molluscorum type strain LMG 25693.</title>
        <authorList>
            <person name="Miller W.G."/>
            <person name="Yee E."/>
            <person name="Bono J.L."/>
        </authorList>
    </citation>
    <scope>NUCLEOTIDE SEQUENCE [LARGE SCALE GENOMIC DNA]</scope>
    <source>
        <strain evidence="1 4">CECT 7696</strain>
    </source>
</reference>
<name>A0A2G1DFK1_9BACT</name>
<dbReference type="EMBL" id="NXFY01000020">
    <property type="protein sequence ID" value="PHO17267.1"/>
    <property type="molecule type" value="Genomic_DNA"/>
</dbReference>
<evidence type="ECO:0000313" key="3">
    <source>
        <dbReference type="Proteomes" id="UP000221222"/>
    </source>
</evidence>
<dbReference type="RefSeq" id="WP_099343211.1">
    <property type="nucleotide sequence ID" value="NZ_CP032098.1"/>
</dbReference>
<accession>A0A2G1DFK1</accession>
<proteinExistence type="predicted"/>
<dbReference type="EMBL" id="CP032098">
    <property type="protein sequence ID" value="AXX93579.1"/>
    <property type="molecule type" value="Genomic_DNA"/>
</dbReference>
<dbReference type="KEGG" id="amol:AMOL_2640"/>
<evidence type="ECO:0000313" key="4">
    <source>
        <dbReference type="Proteomes" id="UP000262712"/>
    </source>
</evidence>
<reference evidence="2 3" key="1">
    <citation type="submission" date="2017-09" db="EMBL/GenBank/DDBJ databases">
        <title>Arcobacter canalis sp. nov., a new species isolated from a water canal contaminated with urban sewage.</title>
        <authorList>
            <person name="Perez-Cataluna A."/>
            <person name="Salas-Masso N."/>
            <person name="Figueras M.J."/>
        </authorList>
    </citation>
    <scope>NUCLEOTIDE SEQUENCE [LARGE SCALE GENOMIC DNA]</scope>
    <source>
        <strain evidence="2 3">F98-3</strain>
    </source>
</reference>
<organism evidence="2 3">
    <name type="scientific">Malaciobacter molluscorum LMG 25693</name>
    <dbReference type="NCBI Taxonomy" id="870501"/>
    <lineage>
        <taxon>Bacteria</taxon>
        <taxon>Pseudomonadati</taxon>
        <taxon>Campylobacterota</taxon>
        <taxon>Epsilonproteobacteria</taxon>
        <taxon>Campylobacterales</taxon>
        <taxon>Arcobacteraceae</taxon>
        <taxon>Malaciobacter</taxon>
    </lineage>
</organism>
<dbReference type="Proteomes" id="UP000262712">
    <property type="component" value="Chromosome"/>
</dbReference>
<keyword evidence="3" id="KW-1185">Reference proteome</keyword>
<dbReference type="Proteomes" id="UP000221222">
    <property type="component" value="Unassembled WGS sequence"/>
</dbReference>